<keyword evidence="1" id="KW-0732">Signal</keyword>
<feature type="signal peptide" evidence="1">
    <location>
        <begin position="1"/>
        <end position="21"/>
    </location>
</feature>
<evidence type="ECO:0000313" key="2">
    <source>
        <dbReference type="EMBL" id="KAB8074404.1"/>
    </source>
</evidence>
<protein>
    <submittedName>
        <fullName evidence="2">Uncharacterized protein</fullName>
    </submittedName>
</protein>
<dbReference type="Proteomes" id="UP000326565">
    <property type="component" value="Unassembled WGS sequence"/>
</dbReference>
<evidence type="ECO:0000256" key="1">
    <source>
        <dbReference type="SAM" id="SignalP"/>
    </source>
</evidence>
<organism evidence="2 3">
    <name type="scientific">Aspergillus leporis</name>
    <dbReference type="NCBI Taxonomy" id="41062"/>
    <lineage>
        <taxon>Eukaryota</taxon>
        <taxon>Fungi</taxon>
        <taxon>Dikarya</taxon>
        <taxon>Ascomycota</taxon>
        <taxon>Pezizomycotina</taxon>
        <taxon>Eurotiomycetes</taxon>
        <taxon>Eurotiomycetidae</taxon>
        <taxon>Eurotiales</taxon>
        <taxon>Aspergillaceae</taxon>
        <taxon>Aspergillus</taxon>
        <taxon>Aspergillus subgen. Circumdati</taxon>
    </lineage>
</organism>
<dbReference type="OrthoDB" id="4474182at2759"/>
<sequence>MKLSIGTCAFISTLLSQTVAAAAIHSPPKSLQAKAEHFAASMHKCQNVDWQFNLYQNARCTGASDPYSGTGTTVCMRGIRNGGAAASTKSFVDPDCTVLLFSDANCTSANVIDGIDKTTPTGCRTPQVAGSIRSWAVHCP</sequence>
<proteinExistence type="predicted"/>
<keyword evidence="3" id="KW-1185">Reference proteome</keyword>
<dbReference type="AlphaFoldDB" id="A0A5N5X4H6"/>
<name>A0A5N5X4H6_9EURO</name>
<dbReference type="EMBL" id="ML732210">
    <property type="protein sequence ID" value="KAB8074404.1"/>
    <property type="molecule type" value="Genomic_DNA"/>
</dbReference>
<evidence type="ECO:0000313" key="3">
    <source>
        <dbReference type="Proteomes" id="UP000326565"/>
    </source>
</evidence>
<reference evidence="2 3" key="1">
    <citation type="submission" date="2019-04" db="EMBL/GenBank/DDBJ databases">
        <title>Friends and foes A comparative genomics study of 23 Aspergillus species from section Flavi.</title>
        <authorList>
            <consortium name="DOE Joint Genome Institute"/>
            <person name="Kjaerbolling I."/>
            <person name="Vesth T."/>
            <person name="Frisvad J.C."/>
            <person name="Nybo J.L."/>
            <person name="Theobald S."/>
            <person name="Kildgaard S."/>
            <person name="Isbrandt T."/>
            <person name="Kuo A."/>
            <person name="Sato A."/>
            <person name="Lyhne E.K."/>
            <person name="Kogle M.E."/>
            <person name="Wiebenga A."/>
            <person name="Kun R.S."/>
            <person name="Lubbers R.J."/>
            <person name="Makela M.R."/>
            <person name="Barry K."/>
            <person name="Chovatia M."/>
            <person name="Clum A."/>
            <person name="Daum C."/>
            <person name="Haridas S."/>
            <person name="He G."/>
            <person name="LaButti K."/>
            <person name="Lipzen A."/>
            <person name="Mondo S."/>
            <person name="Riley R."/>
            <person name="Salamov A."/>
            <person name="Simmons B.A."/>
            <person name="Magnuson J.K."/>
            <person name="Henrissat B."/>
            <person name="Mortensen U.H."/>
            <person name="Larsen T.O."/>
            <person name="Devries R.P."/>
            <person name="Grigoriev I.V."/>
            <person name="Machida M."/>
            <person name="Baker S.E."/>
            <person name="Andersen M.R."/>
        </authorList>
    </citation>
    <scope>NUCLEOTIDE SEQUENCE [LARGE SCALE GENOMIC DNA]</scope>
    <source>
        <strain evidence="2 3">CBS 151.66</strain>
    </source>
</reference>
<accession>A0A5N5X4H6</accession>
<feature type="chain" id="PRO_5024967576" evidence="1">
    <location>
        <begin position="22"/>
        <end position="140"/>
    </location>
</feature>
<gene>
    <name evidence="2" type="ORF">BDV29DRAFT_173689</name>
</gene>